<accession>A0A3B1BNR2</accession>
<reference evidence="1" key="1">
    <citation type="submission" date="2018-06" db="EMBL/GenBank/DDBJ databases">
        <authorList>
            <person name="Zhirakovskaya E."/>
        </authorList>
    </citation>
    <scope>NUCLEOTIDE SEQUENCE</scope>
</reference>
<name>A0A3B1BNR2_9ZZZZ</name>
<evidence type="ECO:0000313" key="1">
    <source>
        <dbReference type="EMBL" id="VAX17642.1"/>
    </source>
</evidence>
<protein>
    <submittedName>
        <fullName evidence="1">Uncharacterized protein</fullName>
    </submittedName>
</protein>
<proteinExistence type="predicted"/>
<dbReference type="EMBL" id="UOGB01000090">
    <property type="protein sequence ID" value="VAX17642.1"/>
    <property type="molecule type" value="Genomic_DNA"/>
</dbReference>
<gene>
    <name evidence="1" type="ORF">MNBD_NITROSPINAE03-1739</name>
</gene>
<dbReference type="AlphaFoldDB" id="A0A3B1BNR2"/>
<organism evidence="1">
    <name type="scientific">hydrothermal vent metagenome</name>
    <dbReference type="NCBI Taxonomy" id="652676"/>
    <lineage>
        <taxon>unclassified sequences</taxon>
        <taxon>metagenomes</taxon>
        <taxon>ecological metagenomes</taxon>
    </lineage>
</organism>
<sequence length="76" mass="8242">MNKSVIILLLAACVTAPLACAKQKEPEKKTMTTREKAEAVGKFGDSTLTNNLEKNLTGIIDKTATHNEELDRAANQ</sequence>